<evidence type="ECO:0000313" key="4">
    <source>
        <dbReference type="Proteomes" id="UP000631312"/>
    </source>
</evidence>
<gene>
    <name evidence="1" type="ORF">Alo02nite_05510</name>
    <name evidence="2" type="ORF">BJ964_002606</name>
</gene>
<proteinExistence type="predicted"/>
<evidence type="ECO:0000313" key="2">
    <source>
        <dbReference type="EMBL" id="MBB4748445.1"/>
    </source>
</evidence>
<evidence type="ECO:0000313" key="1">
    <source>
        <dbReference type="EMBL" id="GIE37653.1"/>
    </source>
</evidence>
<dbReference type="EMBL" id="JACHNC010000001">
    <property type="protein sequence ID" value="MBB4748445.1"/>
    <property type="molecule type" value="Genomic_DNA"/>
</dbReference>
<keyword evidence="4" id="KW-1185">Reference proteome</keyword>
<accession>A0A7W7HDD5</accession>
<protein>
    <recommendedName>
        <fullName evidence="5">Excreted virulence factor EspC (Type VII ESX diderm)</fullName>
    </recommendedName>
</protein>
<dbReference type="Proteomes" id="UP000631312">
    <property type="component" value="Unassembled WGS sequence"/>
</dbReference>
<reference evidence="1 4" key="2">
    <citation type="submission" date="2021-01" db="EMBL/GenBank/DDBJ databases">
        <title>Whole genome shotgun sequence of Actinoplanes lobatus NBRC 12513.</title>
        <authorList>
            <person name="Komaki H."/>
            <person name="Tamura T."/>
        </authorList>
    </citation>
    <scope>NUCLEOTIDE SEQUENCE [LARGE SCALE GENOMIC DNA]</scope>
    <source>
        <strain evidence="1 4">NBRC 12513</strain>
    </source>
</reference>
<evidence type="ECO:0008006" key="5">
    <source>
        <dbReference type="Google" id="ProtNLM"/>
    </source>
</evidence>
<dbReference type="EMBL" id="BOMP01000007">
    <property type="protein sequence ID" value="GIE37653.1"/>
    <property type="molecule type" value="Genomic_DNA"/>
</dbReference>
<evidence type="ECO:0000313" key="3">
    <source>
        <dbReference type="Proteomes" id="UP000590511"/>
    </source>
</evidence>
<comment type="caution">
    <text evidence="2">The sequence shown here is derived from an EMBL/GenBank/DDBJ whole genome shotgun (WGS) entry which is preliminary data.</text>
</comment>
<reference evidence="2 3" key="1">
    <citation type="submission" date="2020-08" db="EMBL/GenBank/DDBJ databases">
        <title>Sequencing the genomes of 1000 actinobacteria strains.</title>
        <authorList>
            <person name="Klenk H.-P."/>
        </authorList>
    </citation>
    <scope>NUCLEOTIDE SEQUENCE [LARGE SCALE GENOMIC DNA]</scope>
    <source>
        <strain evidence="2 3">DSM 43150</strain>
    </source>
</reference>
<sequence length="110" mass="12134">MTFRVDPFQVREYARKLGDVERVAEEADRYVSAHGSFTILDQGLIGFVAPGHRQLMGQLHDLFARLGDLGAGSQAALRSAADTYVNTDERSAAELDASYPPVHRDPLFRG</sequence>
<dbReference type="Proteomes" id="UP000590511">
    <property type="component" value="Unassembled WGS sequence"/>
</dbReference>
<name>A0A7W7HDD5_9ACTN</name>
<dbReference type="AlphaFoldDB" id="A0A7W7HDD5"/>
<organism evidence="2 3">
    <name type="scientific">Actinoplanes lobatus</name>
    <dbReference type="NCBI Taxonomy" id="113568"/>
    <lineage>
        <taxon>Bacteria</taxon>
        <taxon>Bacillati</taxon>
        <taxon>Actinomycetota</taxon>
        <taxon>Actinomycetes</taxon>
        <taxon>Micromonosporales</taxon>
        <taxon>Micromonosporaceae</taxon>
        <taxon>Actinoplanes</taxon>
    </lineage>
</organism>
<dbReference type="RefSeq" id="WP_188120935.1">
    <property type="nucleotide sequence ID" value="NZ_BOMP01000007.1"/>
</dbReference>